<sequence length="169" mass="18621">MWHLHSVHLSLCPPGLRSIRVQIKSKKGLFRFCCDRQIWAQQVPGRPAAPHRSPGRSFGSSGPCAHRFGAGLSGQSPPHQQGISAVLKMAAAILDHSRLCSVQNISLKSRSLGLKALPQRCRWTLCIFGPTASWFVGPKQVKISRDGERRTGASQRGCYRHGAQPRPLR</sequence>
<comment type="caution">
    <text evidence="2">The sequence shown here is derived from an EMBL/GenBank/DDBJ whole genome shotgun (WGS) entry which is preliminary data.</text>
</comment>
<keyword evidence="3" id="KW-1185">Reference proteome</keyword>
<evidence type="ECO:0000313" key="3">
    <source>
        <dbReference type="Proteomes" id="UP001066276"/>
    </source>
</evidence>
<accession>A0AAV7QE56</accession>
<evidence type="ECO:0000256" key="1">
    <source>
        <dbReference type="SAM" id="MobiDB-lite"/>
    </source>
</evidence>
<gene>
    <name evidence="2" type="ORF">NDU88_002891</name>
</gene>
<protein>
    <submittedName>
        <fullName evidence="2">Uncharacterized protein</fullName>
    </submittedName>
</protein>
<name>A0AAV7QE56_PLEWA</name>
<feature type="region of interest" description="Disordered" evidence="1">
    <location>
        <begin position="144"/>
        <end position="169"/>
    </location>
</feature>
<dbReference type="Proteomes" id="UP001066276">
    <property type="component" value="Chromosome 6"/>
</dbReference>
<reference evidence="2" key="1">
    <citation type="journal article" date="2022" name="bioRxiv">
        <title>Sequencing and chromosome-scale assembly of the giantPleurodeles waltlgenome.</title>
        <authorList>
            <person name="Brown T."/>
            <person name="Elewa A."/>
            <person name="Iarovenko S."/>
            <person name="Subramanian E."/>
            <person name="Araus A.J."/>
            <person name="Petzold A."/>
            <person name="Susuki M."/>
            <person name="Suzuki K.-i.T."/>
            <person name="Hayashi T."/>
            <person name="Toyoda A."/>
            <person name="Oliveira C."/>
            <person name="Osipova E."/>
            <person name="Leigh N.D."/>
            <person name="Simon A."/>
            <person name="Yun M.H."/>
        </authorList>
    </citation>
    <scope>NUCLEOTIDE SEQUENCE</scope>
    <source>
        <strain evidence="2">20211129_DDA</strain>
        <tissue evidence="2">Liver</tissue>
    </source>
</reference>
<dbReference type="AlphaFoldDB" id="A0AAV7QE56"/>
<dbReference type="EMBL" id="JANPWB010000010">
    <property type="protein sequence ID" value="KAJ1136475.1"/>
    <property type="molecule type" value="Genomic_DNA"/>
</dbReference>
<organism evidence="2 3">
    <name type="scientific">Pleurodeles waltl</name>
    <name type="common">Iberian ribbed newt</name>
    <dbReference type="NCBI Taxonomy" id="8319"/>
    <lineage>
        <taxon>Eukaryota</taxon>
        <taxon>Metazoa</taxon>
        <taxon>Chordata</taxon>
        <taxon>Craniata</taxon>
        <taxon>Vertebrata</taxon>
        <taxon>Euteleostomi</taxon>
        <taxon>Amphibia</taxon>
        <taxon>Batrachia</taxon>
        <taxon>Caudata</taxon>
        <taxon>Salamandroidea</taxon>
        <taxon>Salamandridae</taxon>
        <taxon>Pleurodelinae</taxon>
        <taxon>Pleurodeles</taxon>
    </lineage>
</organism>
<proteinExistence type="predicted"/>
<evidence type="ECO:0000313" key="2">
    <source>
        <dbReference type="EMBL" id="KAJ1136475.1"/>
    </source>
</evidence>